<dbReference type="EMBL" id="JAFEKC020000002">
    <property type="protein sequence ID" value="KAK0516434.1"/>
    <property type="molecule type" value="Genomic_DNA"/>
</dbReference>
<gene>
    <name evidence="3" type="ORF">JMJ35_001037</name>
</gene>
<organism evidence="3 4">
    <name type="scientific">Cladonia borealis</name>
    <dbReference type="NCBI Taxonomy" id="184061"/>
    <lineage>
        <taxon>Eukaryota</taxon>
        <taxon>Fungi</taxon>
        <taxon>Dikarya</taxon>
        <taxon>Ascomycota</taxon>
        <taxon>Pezizomycotina</taxon>
        <taxon>Lecanoromycetes</taxon>
        <taxon>OSLEUM clade</taxon>
        <taxon>Lecanoromycetidae</taxon>
        <taxon>Lecanorales</taxon>
        <taxon>Lecanorineae</taxon>
        <taxon>Cladoniaceae</taxon>
        <taxon>Cladonia</taxon>
    </lineage>
</organism>
<sequence>MDYLQEDYYPPPPGSEASGPEPQPSTPYPNDEYNGMPPPPEGEFPDLPQLMKACQEHARRHGYACVTSSNNYKRGIAYVRCDRGGEYVNHWHLTDETRVRKNRTRRLVGCKWKARAKRNAAGNWVLTMMHDKHNGHPPSSNATAHPSLRQLGPEAVEAARQAFNDKKSPKQVLELLQQQFNPDVTAQDVYNLKAKINRADSAKSTPAKQIMQRTDLEIPTDPALQDPTSTMDINASARPPGHKCTCTCCDH</sequence>
<proteinExistence type="inferred from homology"/>
<evidence type="ECO:0000313" key="4">
    <source>
        <dbReference type="Proteomes" id="UP001166286"/>
    </source>
</evidence>
<evidence type="ECO:0000256" key="2">
    <source>
        <dbReference type="SAM" id="MobiDB-lite"/>
    </source>
</evidence>
<comment type="similarity">
    <text evidence="1">Belongs to the aldehyde dehydrogenase family.</text>
</comment>
<evidence type="ECO:0000313" key="3">
    <source>
        <dbReference type="EMBL" id="KAK0516434.1"/>
    </source>
</evidence>
<feature type="region of interest" description="Disordered" evidence="2">
    <location>
        <begin position="1"/>
        <end position="46"/>
    </location>
</feature>
<dbReference type="GO" id="GO:0004491">
    <property type="term" value="F:methylmalonate-semialdehyde dehydrogenase (acylating, NAD) activity"/>
    <property type="evidence" value="ECO:0007669"/>
    <property type="project" value="InterPro"/>
</dbReference>
<dbReference type="AlphaFoldDB" id="A0AA39V7I1"/>
<keyword evidence="4" id="KW-1185">Reference proteome</keyword>
<dbReference type="Proteomes" id="UP001166286">
    <property type="component" value="Unassembled WGS sequence"/>
</dbReference>
<dbReference type="GO" id="GO:0005739">
    <property type="term" value="C:mitochondrion"/>
    <property type="evidence" value="ECO:0007669"/>
    <property type="project" value="TreeGrafter"/>
</dbReference>
<comment type="caution">
    <text evidence="3">The sequence shown here is derived from an EMBL/GenBank/DDBJ whole genome shotgun (WGS) entry which is preliminary data.</text>
</comment>
<name>A0AA39V7I1_9LECA</name>
<dbReference type="PANTHER" id="PTHR43866">
    <property type="entry name" value="MALONATE-SEMIALDEHYDE DEHYDROGENASE"/>
    <property type="match status" value="1"/>
</dbReference>
<dbReference type="GO" id="GO:0006574">
    <property type="term" value="P:L-valine catabolic process"/>
    <property type="evidence" value="ECO:0007669"/>
    <property type="project" value="TreeGrafter"/>
</dbReference>
<reference evidence="3" key="1">
    <citation type="submission" date="2023-03" db="EMBL/GenBank/DDBJ databases">
        <title>Complete genome of Cladonia borealis.</title>
        <authorList>
            <person name="Park H."/>
        </authorList>
    </citation>
    <scope>NUCLEOTIDE SEQUENCE</scope>
    <source>
        <strain evidence="3">ANT050790</strain>
    </source>
</reference>
<protein>
    <recommendedName>
        <fullName evidence="5">FAR1 domain-containing protein</fullName>
    </recommendedName>
</protein>
<evidence type="ECO:0000256" key="1">
    <source>
        <dbReference type="ARBA" id="ARBA00009986"/>
    </source>
</evidence>
<dbReference type="PANTHER" id="PTHR43866:SF3">
    <property type="entry name" value="METHYLMALONATE-SEMIALDEHYDE DEHYDROGENASE [ACYLATING], MITOCHONDRIAL"/>
    <property type="match status" value="1"/>
</dbReference>
<evidence type="ECO:0008006" key="5">
    <source>
        <dbReference type="Google" id="ProtNLM"/>
    </source>
</evidence>
<accession>A0AA39V7I1</accession>
<dbReference type="InterPro" id="IPR010061">
    <property type="entry name" value="MeMal-semiAld_DH"/>
</dbReference>
<dbReference type="GO" id="GO:0006210">
    <property type="term" value="P:thymine catabolic process"/>
    <property type="evidence" value="ECO:0007669"/>
    <property type="project" value="TreeGrafter"/>
</dbReference>